<evidence type="ECO:0000256" key="1">
    <source>
        <dbReference type="ARBA" id="ARBA00004127"/>
    </source>
</evidence>
<feature type="compositionally biased region" description="Acidic residues" evidence="8">
    <location>
        <begin position="746"/>
        <end position="760"/>
    </location>
</feature>
<feature type="compositionally biased region" description="Basic and acidic residues" evidence="8">
    <location>
        <begin position="1080"/>
        <end position="1095"/>
    </location>
</feature>
<protein>
    <submittedName>
        <fullName evidence="11">Low affinity cationic amino acid transporter 2</fullName>
    </submittedName>
</protein>
<feature type="region of interest" description="Disordered" evidence="8">
    <location>
        <begin position="702"/>
        <end position="826"/>
    </location>
</feature>
<feature type="compositionally biased region" description="Basic and acidic residues" evidence="8">
    <location>
        <begin position="673"/>
        <end position="682"/>
    </location>
</feature>
<comment type="subcellular location">
    <subcellularLocation>
        <location evidence="1">Endomembrane system</location>
        <topology evidence="1">Multi-pass membrane protein</topology>
    </subcellularLocation>
</comment>
<feature type="transmembrane region" description="Helical" evidence="9">
    <location>
        <begin position="482"/>
        <end position="503"/>
    </location>
</feature>
<dbReference type="InterPro" id="IPR002293">
    <property type="entry name" value="AA/rel_permease1"/>
</dbReference>
<feature type="compositionally biased region" description="Polar residues" evidence="8">
    <location>
        <begin position="722"/>
        <end position="734"/>
    </location>
</feature>
<reference evidence="11 12" key="2">
    <citation type="submission" date="2019-01" db="EMBL/GenBank/DDBJ databases">
        <title>The decoding of complex shrimp genome reveals the adaptation for benthos swimmer, frequently molting mechanism and breeding impact on genome.</title>
        <authorList>
            <person name="Sun Y."/>
            <person name="Gao Y."/>
            <person name="Yu Y."/>
        </authorList>
    </citation>
    <scope>NUCLEOTIDE SEQUENCE [LARGE SCALE GENOMIC DNA]</scope>
    <source>
        <tissue evidence="11">Muscle</tissue>
    </source>
</reference>
<dbReference type="AlphaFoldDB" id="A0A3R7PAB8"/>
<dbReference type="GO" id="GO:0061459">
    <property type="term" value="F:L-arginine transmembrane transporter activity"/>
    <property type="evidence" value="ECO:0007669"/>
    <property type="project" value="TreeGrafter"/>
</dbReference>
<feature type="transmembrane region" description="Helical" evidence="9">
    <location>
        <begin position="252"/>
        <end position="271"/>
    </location>
</feature>
<evidence type="ECO:0000313" key="12">
    <source>
        <dbReference type="Proteomes" id="UP000283509"/>
    </source>
</evidence>
<dbReference type="Gene3D" id="1.20.1740.10">
    <property type="entry name" value="Amino acid/polyamine transporter I"/>
    <property type="match status" value="2"/>
</dbReference>
<feature type="transmembrane region" description="Helical" evidence="9">
    <location>
        <begin position="92"/>
        <end position="113"/>
    </location>
</feature>
<comment type="caution">
    <text evidence="11">The sequence shown here is derived from an EMBL/GenBank/DDBJ whole genome shotgun (WGS) entry which is preliminary data.</text>
</comment>
<feature type="region of interest" description="Disordered" evidence="8">
    <location>
        <begin position="866"/>
        <end position="888"/>
    </location>
</feature>
<proteinExistence type="inferred from homology"/>
<dbReference type="FunFam" id="1.20.1740.10:FF:000010">
    <property type="entry name" value="probable cationic amino acid transporter"/>
    <property type="match status" value="1"/>
</dbReference>
<dbReference type="InterPro" id="IPR029485">
    <property type="entry name" value="CAT_C"/>
</dbReference>
<evidence type="ECO:0000256" key="9">
    <source>
        <dbReference type="SAM" id="Phobius"/>
    </source>
</evidence>
<dbReference type="STRING" id="6689.A0A3R7PAB8"/>
<feature type="compositionally biased region" description="Basic and acidic residues" evidence="8">
    <location>
        <begin position="957"/>
        <end position="994"/>
    </location>
</feature>
<dbReference type="EMBL" id="QCYY01001167">
    <property type="protein sequence ID" value="ROT80005.1"/>
    <property type="molecule type" value="Genomic_DNA"/>
</dbReference>
<dbReference type="GO" id="GO:0015189">
    <property type="term" value="F:L-lysine transmembrane transporter activity"/>
    <property type="evidence" value="ECO:0007669"/>
    <property type="project" value="TreeGrafter"/>
</dbReference>
<feature type="compositionally biased region" description="Pro residues" evidence="8">
    <location>
        <begin position="801"/>
        <end position="811"/>
    </location>
</feature>
<evidence type="ECO:0000256" key="6">
    <source>
        <dbReference type="ARBA" id="ARBA00023136"/>
    </source>
</evidence>
<feature type="transmembrane region" description="Helical" evidence="9">
    <location>
        <begin position="382"/>
        <end position="403"/>
    </location>
</feature>
<feature type="transmembrane region" description="Helical" evidence="9">
    <location>
        <begin position="61"/>
        <end position="80"/>
    </location>
</feature>
<feature type="transmembrane region" description="Helical" evidence="9">
    <location>
        <begin position="572"/>
        <end position="593"/>
    </location>
</feature>
<keyword evidence="4 9" id="KW-0812">Transmembrane</keyword>
<feature type="compositionally biased region" description="Low complexity" evidence="8">
    <location>
        <begin position="791"/>
        <end position="800"/>
    </location>
</feature>
<evidence type="ECO:0000256" key="3">
    <source>
        <dbReference type="ARBA" id="ARBA00022448"/>
    </source>
</evidence>
<keyword evidence="3" id="KW-0813">Transport</keyword>
<dbReference type="GO" id="GO:0012505">
    <property type="term" value="C:endomembrane system"/>
    <property type="evidence" value="ECO:0007669"/>
    <property type="project" value="UniProtKB-SubCell"/>
</dbReference>
<evidence type="ECO:0000259" key="10">
    <source>
        <dbReference type="Pfam" id="PF13906"/>
    </source>
</evidence>
<feature type="transmembrane region" description="Helical" evidence="9">
    <location>
        <begin position="292"/>
        <end position="315"/>
    </location>
</feature>
<dbReference type="OrthoDB" id="3900342at2759"/>
<evidence type="ECO:0000256" key="7">
    <source>
        <dbReference type="ARBA" id="ARBA00023180"/>
    </source>
</evidence>
<dbReference type="GO" id="GO:0005886">
    <property type="term" value="C:plasma membrane"/>
    <property type="evidence" value="ECO:0007669"/>
    <property type="project" value="TreeGrafter"/>
</dbReference>
<accession>A0A3R7PAB8</accession>
<feature type="compositionally biased region" description="Basic and acidic residues" evidence="8">
    <location>
        <begin position="1055"/>
        <end position="1064"/>
    </location>
</feature>
<keyword evidence="7" id="KW-0325">Glycoprotein</keyword>
<reference evidence="11 12" key="1">
    <citation type="submission" date="2018-04" db="EMBL/GenBank/DDBJ databases">
        <authorList>
            <person name="Zhang X."/>
            <person name="Yuan J."/>
            <person name="Li F."/>
            <person name="Xiang J."/>
        </authorList>
    </citation>
    <scope>NUCLEOTIDE SEQUENCE [LARGE SCALE GENOMIC DNA]</scope>
    <source>
        <tissue evidence="11">Muscle</tissue>
    </source>
</reference>
<feature type="compositionally biased region" description="Polar residues" evidence="8">
    <location>
        <begin position="635"/>
        <end position="648"/>
    </location>
</feature>
<evidence type="ECO:0000256" key="4">
    <source>
        <dbReference type="ARBA" id="ARBA00022692"/>
    </source>
</evidence>
<dbReference type="PANTHER" id="PTHR43243">
    <property type="entry name" value="INNER MEMBRANE TRANSPORTER YGJI-RELATED"/>
    <property type="match status" value="1"/>
</dbReference>
<organism evidence="11 12">
    <name type="scientific">Penaeus vannamei</name>
    <name type="common">Whiteleg shrimp</name>
    <name type="synonym">Litopenaeus vannamei</name>
    <dbReference type="NCBI Taxonomy" id="6689"/>
    <lineage>
        <taxon>Eukaryota</taxon>
        <taxon>Metazoa</taxon>
        <taxon>Ecdysozoa</taxon>
        <taxon>Arthropoda</taxon>
        <taxon>Crustacea</taxon>
        <taxon>Multicrustacea</taxon>
        <taxon>Malacostraca</taxon>
        <taxon>Eumalacostraca</taxon>
        <taxon>Eucarida</taxon>
        <taxon>Decapoda</taxon>
        <taxon>Dendrobranchiata</taxon>
        <taxon>Penaeoidea</taxon>
        <taxon>Penaeidae</taxon>
        <taxon>Penaeus</taxon>
    </lineage>
</organism>
<keyword evidence="6 9" id="KW-0472">Membrane</keyword>
<feature type="transmembrane region" description="Helical" evidence="9">
    <location>
        <begin position="186"/>
        <end position="204"/>
    </location>
</feature>
<dbReference type="Pfam" id="PF13520">
    <property type="entry name" value="AA_permease_2"/>
    <property type="match status" value="1"/>
</dbReference>
<evidence type="ECO:0000313" key="11">
    <source>
        <dbReference type="EMBL" id="ROT80005.1"/>
    </source>
</evidence>
<feature type="region of interest" description="Disordered" evidence="8">
    <location>
        <begin position="957"/>
        <end position="1127"/>
    </location>
</feature>
<feature type="region of interest" description="Disordered" evidence="8">
    <location>
        <begin position="633"/>
        <end position="682"/>
    </location>
</feature>
<feature type="transmembrane region" description="Helical" evidence="9">
    <location>
        <begin position="335"/>
        <end position="361"/>
    </location>
</feature>
<dbReference type="Proteomes" id="UP000283509">
    <property type="component" value="Unassembled WGS sequence"/>
</dbReference>
<feature type="transmembrane region" description="Helical" evidence="9">
    <location>
        <begin position="515"/>
        <end position="535"/>
    </location>
</feature>
<evidence type="ECO:0000256" key="8">
    <source>
        <dbReference type="SAM" id="MobiDB-lite"/>
    </source>
</evidence>
<name>A0A3R7PAB8_PENVA</name>
<feature type="transmembrane region" description="Helical" evidence="9">
    <location>
        <begin position="547"/>
        <end position="566"/>
    </location>
</feature>
<dbReference type="GO" id="GO:0000064">
    <property type="term" value="F:L-ornithine transmembrane transporter activity"/>
    <property type="evidence" value="ECO:0007669"/>
    <property type="project" value="TreeGrafter"/>
</dbReference>
<keyword evidence="12" id="KW-1185">Reference proteome</keyword>
<gene>
    <name evidence="11" type="ORF">C7M84_001277</name>
</gene>
<dbReference type="Pfam" id="PF13906">
    <property type="entry name" value="AA_permease_C"/>
    <property type="match status" value="1"/>
</dbReference>
<evidence type="ECO:0000256" key="2">
    <source>
        <dbReference type="ARBA" id="ARBA00008572"/>
    </source>
</evidence>
<comment type="similarity">
    <text evidence="2">Belongs to the amino acid-polyamine-organocation (APC) superfamily. Cationic amino acid transporter (CAT) (TC 2.A.3.3) family.</text>
</comment>
<feature type="compositionally biased region" description="Basic and acidic residues" evidence="8">
    <location>
        <begin position="1113"/>
        <end position="1127"/>
    </location>
</feature>
<sequence length="1127" mass="122375">MIVKKTIDRLTRRKFVTFDDTSLPRVLNTVDLTALGIGSTVGVGFYVLAGEVAKNTAGPAVTISFLIAAVASVFAGLCYAEFGARVPKAGSAYIYSYVCVGEFVAFVIGWNLILEYVIGTASVARGYSGYVDKLANNSMSEALGESMPISVSFLSEYPDFLAFGLSFILSVVLAVGVKESSMMNNIFTFINLVVIAYVIIAAGTQAEGKNWAIPAADVEATCKNPNSTCINVADDDDKDYGYGGFAPYGFKGIMQGAATCFFGFVGFDCIATTGEEAINPERSIPMSIGLSLLFVFIAYFGMSAVTTLALPYCWQDENAPLVQLFECLDMNTAKWIVSIGALFGFSASLFGAMFPLPRVIYAMADDGLLFRFLSKVNKKFKTPAIATVLSGLFAGIMAMIFNLDALVDMMSIGTLLAYSIVAVCVMLLRYAEDEDGDAQGLSEAGGRTKPGLSNSKYSASDYFQQLFNIKGLKEPTDLTASLASYATLVFCILSSVLGILLVVLQEAIAAGDVGAIVGISISSVLVIVNVVVIARQPESKKKLTFKVPLVPWIPALSAFINLYLMFNLSPATWIRFSVWMALGFLIYFLYGLWNSTEELKSKGKWKGVDNPGFVNDERNNSRLQVIPTIEIQPATPCSSEPNTPSTVHKTPRAKTPLPESPLVTAERQTTSAEVHRKETGSVSENEIKEVLASLDRIVSGSEKKRIDSETNASILEDDQELHSSSPKRLSNSDIQARELPPLPDTGAEEDGSSSENEEETVDKKAKKKPEPFELQTDPKEDSTDNESSLKVSASAPVLPLSSPPPVPPPFPQAGKGLSTSSVPSTPVIRKHPFKVLKRMSSFDDIPPSSPDSPLARHLNKFIIIPVHEPDSDSDASAQASPRESLQDPLMKELTARFKAKEGDNSPEIDKDDKKLFYVGSDDSLESAMAGTDSNSFVANLPSPTITAQTREFKRVLTKDSMLDGLDTIRERGESKIFASEEDKPKENISEKSQDLHSLPESQHESKKDTPKNDETDSPPDDLAKEESSNSLPVSGEEPVKPSFFVGQQEEEGISETERISDAQNEKQSAAEQVVSSSDSESEKQPEVETPVHETNPETESAPEPKRAVQRSQSKNEEFNRLKSMFDK</sequence>
<feature type="domain" description="Cationic amino acid transporter C-terminal" evidence="10">
    <location>
        <begin position="545"/>
        <end position="595"/>
    </location>
</feature>
<dbReference type="FunFam" id="1.20.1740.10:FF:000024">
    <property type="entry name" value="High affinity cationic amino acid transporter 1"/>
    <property type="match status" value="1"/>
</dbReference>
<feature type="compositionally biased region" description="Low complexity" evidence="8">
    <location>
        <begin position="1066"/>
        <end position="1078"/>
    </location>
</feature>
<dbReference type="PANTHER" id="PTHR43243:SF105">
    <property type="entry name" value="CATIONIC AMINO ACID TRANSPORTER C-TERMINAL DOMAIN-CONTAINING PROTEIN"/>
    <property type="match status" value="1"/>
</dbReference>
<feature type="compositionally biased region" description="Basic and acidic residues" evidence="8">
    <location>
        <begin position="768"/>
        <end position="782"/>
    </location>
</feature>
<keyword evidence="5 9" id="KW-1133">Transmembrane helix</keyword>
<feature type="transmembrane region" description="Helical" evidence="9">
    <location>
        <begin position="409"/>
        <end position="428"/>
    </location>
</feature>
<feature type="compositionally biased region" description="Basic and acidic residues" evidence="8">
    <location>
        <begin position="1001"/>
        <end position="1014"/>
    </location>
</feature>
<feature type="transmembrane region" description="Helical" evidence="9">
    <location>
        <begin position="32"/>
        <end position="49"/>
    </location>
</feature>
<evidence type="ECO:0000256" key="5">
    <source>
        <dbReference type="ARBA" id="ARBA00022989"/>
    </source>
</evidence>
<feature type="transmembrane region" description="Helical" evidence="9">
    <location>
        <begin position="160"/>
        <end position="177"/>
    </location>
</feature>
<dbReference type="GO" id="GO:0097638">
    <property type="term" value="P:L-arginine import across plasma membrane"/>
    <property type="evidence" value="ECO:0007669"/>
    <property type="project" value="TreeGrafter"/>
</dbReference>